<feature type="coiled-coil region" evidence="12">
    <location>
        <begin position="481"/>
        <end position="540"/>
    </location>
</feature>
<evidence type="ECO:0000256" key="4">
    <source>
        <dbReference type="ARBA" id="ARBA00022692"/>
    </source>
</evidence>
<evidence type="ECO:0000256" key="3">
    <source>
        <dbReference type="ARBA" id="ARBA00022538"/>
    </source>
</evidence>
<dbReference type="Pfam" id="PF17655">
    <property type="entry name" value="IRK_C"/>
    <property type="match status" value="1"/>
</dbReference>
<dbReference type="PANTHER" id="PTHR11767">
    <property type="entry name" value="INWARD RECTIFIER POTASSIUM CHANNEL"/>
    <property type="match status" value="1"/>
</dbReference>
<reference evidence="17 18" key="1">
    <citation type="journal article" date="2019" name="J. Hered.">
        <title>An Improved Genome Assembly for Drosophila navojoa, the Basal Species in the mojavensis Cluster.</title>
        <authorList>
            <person name="Vanderlinde T."/>
            <person name="Dupim E.G."/>
            <person name="Nazario-Yepiz N.O."/>
            <person name="Carvalho A.B."/>
        </authorList>
    </citation>
    <scope>NUCLEOTIDE SEQUENCE [LARGE SCALE GENOMIC DNA]</scope>
    <source>
        <strain evidence="17">Navoj_Jal97</strain>
        <tissue evidence="17">Whole organism</tissue>
    </source>
</reference>
<dbReference type="OMA" id="LPMHRST"/>
<dbReference type="Pfam" id="PF01007">
    <property type="entry name" value="IRK"/>
    <property type="match status" value="2"/>
</dbReference>
<dbReference type="GO" id="GO:0034765">
    <property type="term" value="P:regulation of monoatomic ion transmembrane transport"/>
    <property type="evidence" value="ECO:0007669"/>
    <property type="project" value="TreeGrafter"/>
</dbReference>
<dbReference type="AlphaFoldDB" id="A0A484BXI8"/>
<dbReference type="InterPro" id="IPR014756">
    <property type="entry name" value="Ig_E-set"/>
</dbReference>
<dbReference type="InterPro" id="IPR016449">
    <property type="entry name" value="K_chnl_inward-rec_Kir"/>
</dbReference>
<keyword evidence="4 11" id="KW-0812">Transmembrane</keyword>
<feature type="transmembrane region" description="Helical" evidence="14">
    <location>
        <begin position="280"/>
        <end position="303"/>
    </location>
</feature>
<evidence type="ECO:0000256" key="10">
    <source>
        <dbReference type="ARBA" id="ARBA00023303"/>
    </source>
</evidence>
<accession>A0A484BXI8</accession>
<feature type="domain" description="Potassium channel inwardly rectifying transmembrane" evidence="15">
    <location>
        <begin position="191"/>
        <end position="308"/>
    </location>
</feature>
<evidence type="ECO:0000313" key="17">
    <source>
        <dbReference type="EMBL" id="TDG53547.1"/>
    </source>
</evidence>
<dbReference type="InterPro" id="IPR040445">
    <property type="entry name" value="Kir_TM"/>
</dbReference>
<keyword evidence="2 11" id="KW-0813">Transport</keyword>
<keyword evidence="8 11" id="KW-0406">Ion transport</keyword>
<dbReference type="Gene3D" id="2.60.40.1400">
    <property type="entry name" value="G protein-activated inward rectifier potassium channel 1"/>
    <property type="match status" value="1"/>
</dbReference>
<evidence type="ECO:0000256" key="1">
    <source>
        <dbReference type="ARBA" id="ARBA00004141"/>
    </source>
</evidence>
<evidence type="ECO:0000259" key="16">
    <source>
        <dbReference type="Pfam" id="PF17655"/>
    </source>
</evidence>
<sequence>MMAEKLEMKRSTSMPVKPRPLNPKPLARSPEKETVNDTETDYYPESPSCLRRRRKSKQAADQLETRSEQNFPYTLDWSGSTIELSPDLDADGRKRSMHRVMQKNGHENVVFRRIPEKSWRYMRDAITTLVRSVFGHKPSNKTQQITRERSNIYSITPSIQRKLDELANESPTTKLKYKHMPKPHNGDREKIELDWKYMLTIFLGSYFLSWLFFGVLCYMVAYSHGDFLFDEASGERLGEGQDPCIYGVRNFVAMMIYSIETQTTLGFGEKYASEECPETIFLFVMQMMCAAAIEGSMISIIYAKTARPAKQLTKLKFSDKAVICYRDGKLCLLFRVCDPREQQSIESKIRVYMIVDKHTREGEVIKTHTELKLEGNGEQLIVWPDIVCHVIDETSPLFAFNNAKQFNAGQFELYVTIVGTSPTTAQMTEAKTSYVPREIYWGQRFANIIHYDASHERYIVDYENFNSTISVDMPVRLSPAEQLQQRQQQQLELQLQQLQLQKQQQQKLQQLELLQKQQQLQQQEEVQQKQQLQKQEVQQKQQPEQHQQKRVAIAIGAAAKAAENVAATAAAIAGATAAANGGVTAGAEIGI</sequence>
<evidence type="ECO:0000256" key="8">
    <source>
        <dbReference type="ARBA" id="ARBA00023065"/>
    </source>
</evidence>
<keyword evidence="9 14" id="KW-0472">Membrane</keyword>
<feature type="compositionally biased region" description="Basic and acidic residues" evidence="13">
    <location>
        <begin position="1"/>
        <end position="10"/>
    </location>
</feature>
<name>A0A484BXI8_DRONA</name>
<keyword evidence="18" id="KW-1185">Reference proteome</keyword>
<feature type="domain" description="Inward rectifier potassium channel C-terminal" evidence="16">
    <location>
        <begin position="315"/>
        <end position="487"/>
    </location>
</feature>
<feature type="region of interest" description="Disordered" evidence="13">
    <location>
        <begin position="1"/>
        <end position="67"/>
    </location>
</feature>
<dbReference type="GO" id="GO:1990573">
    <property type="term" value="P:potassium ion import across plasma membrane"/>
    <property type="evidence" value="ECO:0007669"/>
    <property type="project" value="TreeGrafter"/>
</dbReference>
<keyword evidence="3 11" id="KW-0633">Potassium transport</keyword>
<comment type="subcellular location">
    <subcellularLocation>
        <location evidence="1 11">Membrane</location>
        <topology evidence="1 11">Multi-pass membrane protein</topology>
    </subcellularLocation>
</comment>
<evidence type="ECO:0000256" key="7">
    <source>
        <dbReference type="ARBA" id="ARBA00022989"/>
    </source>
</evidence>
<dbReference type="Proteomes" id="UP000295192">
    <property type="component" value="Unassembled WGS sequence"/>
</dbReference>
<evidence type="ECO:0000256" key="14">
    <source>
        <dbReference type="SAM" id="Phobius"/>
    </source>
</evidence>
<proteinExistence type="inferred from homology"/>
<protein>
    <recommendedName>
        <fullName evidence="19">Inward rectifier potassium channel C-terminal domain-containing protein</fullName>
    </recommendedName>
</protein>
<dbReference type="Gene3D" id="1.10.287.70">
    <property type="match status" value="1"/>
</dbReference>
<evidence type="ECO:0000256" key="11">
    <source>
        <dbReference type="RuleBase" id="RU003822"/>
    </source>
</evidence>
<keyword evidence="12" id="KW-0175">Coiled coil</keyword>
<dbReference type="PRINTS" id="PR01320">
    <property type="entry name" value="KIRCHANNEL"/>
</dbReference>
<dbReference type="PANTHER" id="PTHR11767:SF115">
    <property type="entry name" value="INWARDLY RECTIFYING POTASSIUM CHANNEL 3, ISOFORM D"/>
    <property type="match status" value="1"/>
</dbReference>
<feature type="transmembrane region" description="Helical" evidence="14">
    <location>
        <begin position="197"/>
        <end position="221"/>
    </location>
</feature>
<dbReference type="GO" id="GO:0005242">
    <property type="term" value="F:inward rectifier potassium channel activity"/>
    <property type="evidence" value="ECO:0007669"/>
    <property type="project" value="InterPro"/>
</dbReference>
<evidence type="ECO:0000259" key="15">
    <source>
        <dbReference type="Pfam" id="PF01007"/>
    </source>
</evidence>
<evidence type="ECO:0000256" key="12">
    <source>
        <dbReference type="SAM" id="Coils"/>
    </source>
</evidence>
<dbReference type="InterPro" id="IPR041647">
    <property type="entry name" value="IRK_C"/>
</dbReference>
<evidence type="ECO:0000256" key="6">
    <source>
        <dbReference type="ARBA" id="ARBA00022958"/>
    </source>
</evidence>
<dbReference type="OrthoDB" id="273257at2759"/>
<keyword evidence="5 11" id="KW-0851">Voltage-gated channel</keyword>
<evidence type="ECO:0000256" key="2">
    <source>
        <dbReference type="ARBA" id="ARBA00022448"/>
    </source>
</evidence>
<gene>
    <name evidence="17" type="ORF">AWZ03_000362</name>
</gene>
<dbReference type="STRING" id="7232.A0A484BXI8"/>
<evidence type="ECO:0008006" key="19">
    <source>
        <dbReference type="Google" id="ProtNLM"/>
    </source>
</evidence>
<feature type="domain" description="Potassium channel inwardly rectifying transmembrane" evidence="15">
    <location>
        <begin position="101"/>
        <end position="131"/>
    </location>
</feature>
<keyword evidence="7 14" id="KW-1133">Transmembrane helix</keyword>
<evidence type="ECO:0000256" key="5">
    <source>
        <dbReference type="ARBA" id="ARBA00022882"/>
    </source>
</evidence>
<comment type="caution">
    <text evidence="17">The sequence shown here is derived from an EMBL/GenBank/DDBJ whole genome shotgun (WGS) entry which is preliminary data.</text>
</comment>
<dbReference type="SUPFAM" id="SSF81296">
    <property type="entry name" value="E set domains"/>
    <property type="match status" value="1"/>
</dbReference>
<dbReference type="InterPro" id="IPR013518">
    <property type="entry name" value="K_chnl_inward-rec_Kir_cyto"/>
</dbReference>
<keyword evidence="10 11" id="KW-0407">Ion channel</keyword>
<dbReference type="GO" id="GO:0034702">
    <property type="term" value="C:monoatomic ion channel complex"/>
    <property type="evidence" value="ECO:0007669"/>
    <property type="project" value="UniProtKB-KW"/>
</dbReference>
<comment type="similarity">
    <text evidence="11">Belongs to the inward rectifier-type potassium channel (TC 1.A.2.1) family.</text>
</comment>
<dbReference type="SUPFAM" id="SSF81324">
    <property type="entry name" value="Voltage-gated potassium channels"/>
    <property type="match status" value="1"/>
</dbReference>
<evidence type="ECO:0000256" key="9">
    <source>
        <dbReference type="ARBA" id="ARBA00023136"/>
    </source>
</evidence>
<dbReference type="EMBL" id="LSRL02000001">
    <property type="protein sequence ID" value="TDG53547.1"/>
    <property type="molecule type" value="Genomic_DNA"/>
</dbReference>
<organism evidence="17 18">
    <name type="scientific">Drosophila navojoa</name>
    <name type="common">Fruit fly</name>
    <dbReference type="NCBI Taxonomy" id="7232"/>
    <lineage>
        <taxon>Eukaryota</taxon>
        <taxon>Metazoa</taxon>
        <taxon>Ecdysozoa</taxon>
        <taxon>Arthropoda</taxon>
        <taxon>Hexapoda</taxon>
        <taxon>Insecta</taxon>
        <taxon>Pterygota</taxon>
        <taxon>Neoptera</taxon>
        <taxon>Endopterygota</taxon>
        <taxon>Diptera</taxon>
        <taxon>Brachycera</taxon>
        <taxon>Muscomorpha</taxon>
        <taxon>Ephydroidea</taxon>
        <taxon>Drosophilidae</taxon>
        <taxon>Drosophila</taxon>
    </lineage>
</organism>
<evidence type="ECO:0000313" key="18">
    <source>
        <dbReference type="Proteomes" id="UP000295192"/>
    </source>
</evidence>
<dbReference type="GO" id="GO:0005886">
    <property type="term" value="C:plasma membrane"/>
    <property type="evidence" value="ECO:0007669"/>
    <property type="project" value="TreeGrafter"/>
</dbReference>
<evidence type="ECO:0000256" key="13">
    <source>
        <dbReference type="SAM" id="MobiDB-lite"/>
    </source>
</evidence>
<keyword evidence="6 11" id="KW-0630">Potassium</keyword>